<evidence type="ECO:0000256" key="1">
    <source>
        <dbReference type="ARBA" id="ARBA00004571"/>
    </source>
</evidence>
<keyword evidence="6 7" id="KW-0998">Cell outer membrane</keyword>
<dbReference type="Pfam" id="PF13715">
    <property type="entry name" value="CarbopepD_reg_2"/>
    <property type="match status" value="1"/>
</dbReference>
<dbReference type="STRING" id="1128970.SAMN04487935_0034"/>
<dbReference type="Pfam" id="PF07715">
    <property type="entry name" value="Plug"/>
    <property type="match status" value="1"/>
</dbReference>
<dbReference type="RefSeq" id="WP_091391297.1">
    <property type="nucleotide sequence ID" value="NZ_BKAI01000001.1"/>
</dbReference>
<comment type="similarity">
    <text evidence="7">Belongs to the TonB-dependent receptor family.</text>
</comment>
<proteinExistence type="inferred from homology"/>
<dbReference type="OrthoDB" id="9768177at2"/>
<dbReference type="InterPro" id="IPR037066">
    <property type="entry name" value="Plug_dom_sf"/>
</dbReference>
<dbReference type="GO" id="GO:0009279">
    <property type="term" value="C:cell outer membrane"/>
    <property type="evidence" value="ECO:0007669"/>
    <property type="project" value="UniProtKB-SubCell"/>
</dbReference>
<name>A0A1G8RAI5_9FLAO</name>
<accession>A0A1G8RAI5</accession>
<dbReference type="InterPro" id="IPR023996">
    <property type="entry name" value="TonB-dep_OMP_SusC/RagA"/>
</dbReference>
<dbReference type="Gene3D" id="2.170.130.10">
    <property type="entry name" value="TonB-dependent receptor, plug domain"/>
    <property type="match status" value="1"/>
</dbReference>
<comment type="subcellular location">
    <subcellularLocation>
        <location evidence="1 7">Cell outer membrane</location>
        <topology evidence="1 7">Multi-pass membrane protein</topology>
    </subcellularLocation>
</comment>
<dbReference type="Proteomes" id="UP000199580">
    <property type="component" value="Unassembled WGS sequence"/>
</dbReference>
<dbReference type="SUPFAM" id="SSF49464">
    <property type="entry name" value="Carboxypeptidase regulatory domain-like"/>
    <property type="match status" value="1"/>
</dbReference>
<evidence type="ECO:0000256" key="7">
    <source>
        <dbReference type="PROSITE-ProRule" id="PRU01360"/>
    </source>
</evidence>
<reference evidence="10 11" key="1">
    <citation type="submission" date="2016-10" db="EMBL/GenBank/DDBJ databases">
        <authorList>
            <person name="de Groot N.N."/>
        </authorList>
    </citation>
    <scope>NUCLEOTIDE SEQUENCE [LARGE SCALE GENOMIC DNA]</scope>
    <source>
        <strain evidence="10 11">CGMCC 1.10076</strain>
    </source>
</reference>
<sequence>MRSKFKWILTLLLAFSMQVSFAQEKTVTGTVTEDGLPMPTVNVINKSTKASTQTDFDGKYSIKAKAGDVLVFSFVGYTDTNVTVGASNVVNPVLKTDAQQLGEVVVTSQGIKKEKKALGYAVTTIKAEEFASKPSTDVVRALTGKAPGVNIQQTSGLSGSGTNIIIRGYSSITGSNQPLFVVDGVPFNSDTNSDGNFVEGATNASSRFLDLDPNNIESISILKGLSATTLYGSAGSKGVVLVTTKSGNTKDVNKKMEVSVSQSLYMTEISGLPDYQNSYGIGNELEYRTTFGNWGPSFNTRGEGGIGMDGTVIHPYSYLGNSVFPEYVGQRVEWKPQNNVKPFFRTGYVNTTSVSLSGRGESTSYNVNVGNTSDSGFIENNNYKRLNLSSGGSTKLGNGITLSTSLNYIKTDKTAPPTGYGYGSGAITPSIFATILYTPRSFDLFGLPYENPKTHESVNYRPDITNPRWLLKNASDDEHVRRFFGNFSALYDVNSWSNVSYRLAMDNYTQAKRYYINKGGYQTPRGYMRTTNNENTVFDHTFSYNFNKELDKAASWNLDGTIGVNSRLEAYDYTALESFNQFVYGFQEHQNFQNHLGYSEKQSFNKVGVYGSATLGYKKYVYLNLQARKDYFSSLLKENRSLFYPSASVSFIPTDAFTILKNNKYVNYAKLRIGYGSSAGFPSPYQTNIGLYEQTSAFTPTVGGTVNVLRPDSQLGNPNLKPELYKEIEFGLEAKFFDNRLGIDFSAYNKKSKDLIIDADLAPENGYVVQAQNVSEISNKGIELGVSLGIIVPKEDGFGWNLSGTFTKNKNIVGTLGLGVDKIAIAGFTNRGNFAIPGRPYGVIMGSSILRDANGNFIVGSDGNYVVNSELTEIGDPNADWKSTVINEISYKNITFGFQFEYQKGGDIYSNTANALLSRGVTEDTNFDRNATFVLPGVSANGNVNTVQISSTQYGFNNSGFFIDEQSVYDATNLRLREISLSYSLPKRMLEKTPFGKISIAVTGQNMWYKAFNFPKHLNFDPEVMSLGVGNGQGFDYLTGPSAKRYGFNINLTF</sequence>
<dbReference type="AlphaFoldDB" id="A0A1G8RAI5"/>
<dbReference type="InterPro" id="IPR008969">
    <property type="entry name" value="CarboxyPept-like_regulatory"/>
</dbReference>
<keyword evidence="11" id="KW-1185">Reference proteome</keyword>
<organism evidence="10 11">
    <name type="scientific">Flavobacterium noncentrifugens</name>
    <dbReference type="NCBI Taxonomy" id="1128970"/>
    <lineage>
        <taxon>Bacteria</taxon>
        <taxon>Pseudomonadati</taxon>
        <taxon>Bacteroidota</taxon>
        <taxon>Flavobacteriia</taxon>
        <taxon>Flavobacteriales</taxon>
        <taxon>Flavobacteriaceae</taxon>
        <taxon>Flavobacterium</taxon>
    </lineage>
</organism>
<evidence type="ECO:0000256" key="8">
    <source>
        <dbReference type="SAM" id="SignalP"/>
    </source>
</evidence>
<evidence type="ECO:0000313" key="11">
    <source>
        <dbReference type="Proteomes" id="UP000199580"/>
    </source>
</evidence>
<keyword evidence="3 7" id="KW-1134">Transmembrane beta strand</keyword>
<dbReference type="NCBIfam" id="TIGR04056">
    <property type="entry name" value="OMP_RagA_SusC"/>
    <property type="match status" value="1"/>
</dbReference>
<evidence type="ECO:0000313" key="10">
    <source>
        <dbReference type="EMBL" id="SDJ13863.1"/>
    </source>
</evidence>
<keyword evidence="4 7" id="KW-0812">Transmembrane</keyword>
<evidence type="ECO:0000259" key="9">
    <source>
        <dbReference type="Pfam" id="PF07715"/>
    </source>
</evidence>
<feature type="chain" id="PRO_5011620921" evidence="8">
    <location>
        <begin position="23"/>
        <end position="1054"/>
    </location>
</feature>
<feature type="signal peptide" evidence="8">
    <location>
        <begin position="1"/>
        <end position="22"/>
    </location>
</feature>
<dbReference type="InterPro" id="IPR039426">
    <property type="entry name" value="TonB-dep_rcpt-like"/>
</dbReference>
<protein>
    <submittedName>
        <fullName evidence="10">TonB-linked outer membrane protein, SusC/RagA family</fullName>
    </submittedName>
</protein>
<dbReference type="EMBL" id="FNEZ01000001">
    <property type="protein sequence ID" value="SDJ13863.1"/>
    <property type="molecule type" value="Genomic_DNA"/>
</dbReference>
<dbReference type="InterPro" id="IPR036942">
    <property type="entry name" value="Beta-barrel_TonB_sf"/>
</dbReference>
<keyword evidence="8" id="KW-0732">Signal</keyword>
<evidence type="ECO:0000256" key="4">
    <source>
        <dbReference type="ARBA" id="ARBA00022692"/>
    </source>
</evidence>
<evidence type="ECO:0000256" key="6">
    <source>
        <dbReference type="ARBA" id="ARBA00023237"/>
    </source>
</evidence>
<keyword evidence="2 7" id="KW-0813">Transport</keyword>
<evidence type="ECO:0000256" key="2">
    <source>
        <dbReference type="ARBA" id="ARBA00022448"/>
    </source>
</evidence>
<dbReference type="InterPro" id="IPR001611">
    <property type="entry name" value="Leu-rich_rpt"/>
</dbReference>
<dbReference type="Gene3D" id="2.40.170.20">
    <property type="entry name" value="TonB-dependent receptor, beta-barrel domain"/>
    <property type="match status" value="1"/>
</dbReference>
<evidence type="ECO:0000256" key="5">
    <source>
        <dbReference type="ARBA" id="ARBA00023136"/>
    </source>
</evidence>
<keyword evidence="5 7" id="KW-0472">Membrane</keyword>
<dbReference type="PROSITE" id="PS52016">
    <property type="entry name" value="TONB_DEPENDENT_REC_3"/>
    <property type="match status" value="1"/>
</dbReference>
<dbReference type="SUPFAM" id="SSF56935">
    <property type="entry name" value="Porins"/>
    <property type="match status" value="1"/>
</dbReference>
<dbReference type="InterPro" id="IPR012910">
    <property type="entry name" value="Plug_dom"/>
</dbReference>
<dbReference type="PROSITE" id="PS51450">
    <property type="entry name" value="LRR"/>
    <property type="match status" value="1"/>
</dbReference>
<evidence type="ECO:0000256" key="3">
    <source>
        <dbReference type="ARBA" id="ARBA00022452"/>
    </source>
</evidence>
<gene>
    <name evidence="10" type="ORF">SAMN04487935_0034</name>
</gene>
<feature type="domain" description="TonB-dependent receptor plug" evidence="9">
    <location>
        <begin position="116"/>
        <end position="239"/>
    </location>
</feature>